<name>A0A5C5ZJY2_9BACT</name>
<evidence type="ECO:0000313" key="2">
    <source>
        <dbReference type="EMBL" id="TWT87699.1"/>
    </source>
</evidence>
<dbReference type="OrthoDB" id="278035at2"/>
<feature type="chain" id="PRO_5023109983" description="Tetratricopeptide repeat protein" evidence="1">
    <location>
        <begin position="24"/>
        <end position="488"/>
    </location>
</feature>
<proteinExistence type="predicted"/>
<feature type="signal peptide" evidence="1">
    <location>
        <begin position="1"/>
        <end position="23"/>
    </location>
</feature>
<dbReference type="AlphaFoldDB" id="A0A5C5ZJY2"/>
<evidence type="ECO:0000256" key="1">
    <source>
        <dbReference type="SAM" id="SignalP"/>
    </source>
</evidence>
<keyword evidence="3" id="KW-1185">Reference proteome</keyword>
<dbReference type="RefSeq" id="WP_146402068.1">
    <property type="nucleotide sequence ID" value="NZ_SJPQ01000003.1"/>
</dbReference>
<organism evidence="2 3">
    <name type="scientific">Pseudobythopirellula maris</name>
    <dbReference type="NCBI Taxonomy" id="2527991"/>
    <lineage>
        <taxon>Bacteria</taxon>
        <taxon>Pseudomonadati</taxon>
        <taxon>Planctomycetota</taxon>
        <taxon>Planctomycetia</taxon>
        <taxon>Pirellulales</taxon>
        <taxon>Lacipirellulaceae</taxon>
        <taxon>Pseudobythopirellula</taxon>
    </lineage>
</organism>
<evidence type="ECO:0008006" key="4">
    <source>
        <dbReference type="Google" id="ProtNLM"/>
    </source>
</evidence>
<reference evidence="2 3" key="1">
    <citation type="submission" date="2019-02" db="EMBL/GenBank/DDBJ databases">
        <title>Deep-cultivation of Planctomycetes and their phenomic and genomic characterization uncovers novel biology.</title>
        <authorList>
            <person name="Wiegand S."/>
            <person name="Jogler M."/>
            <person name="Boedeker C."/>
            <person name="Pinto D."/>
            <person name="Vollmers J."/>
            <person name="Rivas-Marin E."/>
            <person name="Kohn T."/>
            <person name="Peeters S.H."/>
            <person name="Heuer A."/>
            <person name="Rast P."/>
            <person name="Oberbeckmann S."/>
            <person name="Bunk B."/>
            <person name="Jeske O."/>
            <person name="Meyerdierks A."/>
            <person name="Storesund J.E."/>
            <person name="Kallscheuer N."/>
            <person name="Luecker S."/>
            <person name="Lage O.M."/>
            <person name="Pohl T."/>
            <person name="Merkel B.J."/>
            <person name="Hornburger P."/>
            <person name="Mueller R.-W."/>
            <person name="Bruemmer F."/>
            <person name="Labrenz M."/>
            <person name="Spormann A.M."/>
            <person name="Op Den Camp H."/>
            <person name="Overmann J."/>
            <person name="Amann R."/>
            <person name="Jetten M.S.M."/>
            <person name="Mascher T."/>
            <person name="Medema M.H."/>
            <person name="Devos D.P."/>
            <person name="Kaster A.-K."/>
            <person name="Ovreas L."/>
            <person name="Rohde M."/>
            <person name="Galperin M.Y."/>
            <person name="Jogler C."/>
        </authorList>
    </citation>
    <scope>NUCLEOTIDE SEQUENCE [LARGE SCALE GENOMIC DNA]</scope>
    <source>
        <strain evidence="2 3">Mal64</strain>
    </source>
</reference>
<dbReference type="Proteomes" id="UP000315440">
    <property type="component" value="Unassembled WGS sequence"/>
</dbReference>
<gene>
    <name evidence="2" type="ORF">Mal64_32420</name>
</gene>
<dbReference type="EMBL" id="SJPQ01000003">
    <property type="protein sequence ID" value="TWT87699.1"/>
    <property type="molecule type" value="Genomic_DNA"/>
</dbReference>
<accession>A0A5C5ZJY2</accession>
<keyword evidence="1" id="KW-0732">Signal</keyword>
<comment type="caution">
    <text evidence="2">The sequence shown here is derived from an EMBL/GenBank/DDBJ whole genome shotgun (WGS) entry which is preliminary data.</text>
</comment>
<sequence length="488" mass="53680" precursor="true">MRPARYISLLCLSVCLVACPAWGGVEFEEDDDRVAHYRLTVSPAAETMAPRLVTPVLETVAGNAALHYYRLHTFDSVDATSKSGRDLYGEAFDGWYSLRGTPIEKLPLDDMRVAASWFEQSVRAFLEPAARCRECVWGVDQASLRGEETIQYMLPELQYQRGAARLLAIQTRLAIAEGRYDDAVRLLRIGFHMARDTGDAPFIVCGLVGGAIAGINFDAATELIAAPDSPNLYWALSELPDPLVPMRETMRFGLTLGPRVLPLIENAETAVRAPEEWNRLFREACVTLVSVSGEGLFRRPLEEFSPLLAGTAGYTHAKRRLVDWGFDANRVEAMPIGQVIAIYSARVYQRLADAALKPWLVPSSEALPLARAAEELLYNCTQPDNPDREVLPVASLLLPASTAARTVEVRTARRLAVLRLIEALRMHAAETGSLPDSLDEVSVVPVPENPATGEPFDYQLSEGSAVISVEEYGGYGAPAEEYTITLRE</sequence>
<evidence type="ECO:0000313" key="3">
    <source>
        <dbReference type="Proteomes" id="UP000315440"/>
    </source>
</evidence>
<protein>
    <recommendedName>
        <fullName evidence="4">Tetratricopeptide repeat protein</fullName>
    </recommendedName>
</protein>